<evidence type="ECO:0000259" key="1">
    <source>
        <dbReference type="Pfam" id="PF04865"/>
    </source>
</evidence>
<comment type="caution">
    <text evidence="2">The sequence shown here is derived from an EMBL/GenBank/DDBJ whole genome shotgun (WGS) entry which is preliminary data.</text>
</comment>
<dbReference type="InterPro" id="IPR052399">
    <property type="entry name" value="Phage_Baseplate_Assmbl_Protein"/>
</dbReference>
<dbReference type="PANTHER" id="PTHR37829:SF3">
    <property type="entry name" value="PROTEIN JAYE-RELATED"/>
    <property type="match status" value="1"/>
</dbReference>
<dbReference type="Proteomes" id="UP000282926">
    <property type="component" value="Unassembled WGS sequence"/>
</dbReference>
<dbReference type="RefSeq" id="WP_127780734.1">
    <property type="nucleotide sequence ID" value="NZ_SADD01000009.1"/>
</dbReference>
<dbReference type="PANTHER" id="PTHR37829">
    <property type="entry name" value="PHAGE-LIKE ELEMENT PBSX PROTEIN XKDT"/>
    <property type="match status" value="1"/>
</dbReference>
<sequence length="366" mass="38893">MAEPRLHIDRGRDTFLGNITALMAQQLDQNAQLLHAVYDAQDPATASGIHLDKRCALTRVIRRQAQPATVELKLTGDSGVTVPAGQIVEDTARQRWRTTKAAPLTDDGTGQGVALVAARSEVVGELGAEPGTITKIVTPVAGWLSVTNPQAATRGIDRETDAQLRQRRAFSLQIQGGSSCAVIRGKLLEFSFITSAQVFDNPTNSTRMVAGVEAPPHSAVVYIYGQGIDGALENSTQTEEVAKLLYHALTAGVRTAGNDEKWTVTTADGAQTVVQWSYAEAVTVDVTVEVEGVTAASVSEEVESTVEKYFESLGVGDTARRLPLIVEIAKIEGITGVEVLFDGQPDDVAVEPYQLAAQSGATVIQG</sequence>
<feature type="domain" description="Baseplate protein J-like barrel" evidence="1">
    <location>
        <begin position="72"/>
        <end position="155"/>
    </location>
</feature>
<protein>
    <recommendedName>
        <fullName evidence="1">Baseplate protein J-like barrel domain-containing protein</fullName>
    </recommendedName>
</protein>
<name>A0ABY0CQD6_9DELT</name>
<keyword evidence="3" id="KW-1185">Reference proteome</keyword>
<dbReference type="EMBL" id="SADD01000009">
    <property type="protein sequence ID" value="RVU42708.1"/>
    <property type="molecule type" value="Genomic_DNA"/>
</dbReference>
<gene>
    <name evidence="2" type="ORF">EA187_14420</name>
</gene>
<reference evidence="2 3" key="1">
    <citation type="submission" date="2019-01" db="EMBL/GenBank/DDBJ databases">
        <title>Lujinxingia litoralis gen. nov., sp. nov. and Lujinxingia sediminis gen. nov., sp. nov., new members in the order Bradymonadales, isolated from coastal sediment.</title>
        <authorList>
            <person name="Li C.-M."/>
        </authorList>
    </citation>
    <scope>NUCLEOTIDE SEQUENCE [LARGE SCALE GENOMIC DNA]</scope>
    <source>
        <strain evidence="2 3">SEH01</strain>
    </source>
</reference>
<accession>A0ABY0CQD6</accession>
<evidence type="ECO:0000313" key="2">
    <source>
        <dbReference type="EMBL" id="RVU42708.1"/>
    </source>
</evidence>
<organism evidence="2 3">
    <name type="scientific">Lujinxingia sediminis</name>
    <dbReference type="NCBI Taxonomy" id="2480984"/>
    <lineage>
        <taxon>Bacteria</taxon>
        <taxon>Deltaproteobacteria</taxon>
        <taxon>Bradymonadales</taxon>
        <taxon>Lujinxingiaceae</taxon>
        <taxon>Lujinxingia</taxon>
    </lineage>
</organism>
<proteinExistence type="predicted"/>
<dbReference type="Pfam" id="PF04865">
    <property type="entry name" value="Baseplate_J"/>
    <property type="match status" value="1"/>
</dbReference>
<dbReference type="InterPro" id="IPR006949">
    <property type="entry name" value="Barrel_Baseplate_J-like"/>
</dbReference>
<evidence type="ECO:0000313" key="3">
    <source>
        <dbReference type="Proteomes" id="UP000282926"/>
    </source>
</evidence>